<dbReference type="PRINTS" id="PR00505">
    <property type="entry name" value="D12N6MTFRASE"/>
</dbReference>
<dbReference type="InterPro" id="IPR012327">
    <property type="entry name" value="MeTrfase_D12"/>
</dbReference>
<reference evidence="6 7" key="1">
    <citation type="submission" date="2024-03" db="EMBL/GenBank/DDBJ databases">
        <title>Ignisphaera cupida sp. nov., a hyperthermophilic hydrolytic archaeon from a hot spring of Kamchatka, and proposal of Ignisphaeraceae fam. nov.</title>
        <authorList>
            <person name="Podosokorskaya O.A."/>
            <person name="Elcheninov A.G."/>
            <person name="Maltseva A.I."/>
            <person name="Zayulina K.S."/>
            <person name="Novikov A."/>
            <person name="Merkel A.Y."/>
        </authorList>
    </citation>
    <scope>NUCLEOTIDE SEQUENCE [LARGE SCALE GENOMIC DNA]</scope>
    <source>
        <strain evidence="6 7">38H-sp</strain>
    </source>
</reference>
<keyword evidence="2 6" id="KW-0489">Methyltransferase</keyword>
<dbReference type="Pfam" id="PF02086">
    <property type="entry name" value="MethyltransfD12"/>
    <property type="match status" value="1"/>
</dbReference>
<gene>
    <name evidence="6" type="ORF">WKV44_07760</name>
</gene>
<organism evidence="6 7">
    <name type="scientific">Rarispira pelagica</name>
    <dbReference type="NCBI Taxonomy" id="3141764"/>
    <lineage>
        <taxon>Bacteria</taxon>
        <taxon>Pseudomonadati</taxon>
        <taxon>Spirochaetota</taxon>
        <taxon>Spirochaetia</taxon>
        <taxon>Winmispirales</taxon>
        <taxon>Winmispiraceae</taxon>
        <taxon>Rarispira</taxon>
    </lineage>
</organism>
<evidence type="ECO:0000313" key="6">
    <source>
        <dbReference type="EMBL" id="MEM5948438.1"/>
    </source>
</evidence>
<dbReference type="EC" id="2.1.1.72" evidence="1"/>
<evidence type="ECO:0000256" key="1">
    <source>
        <dbReference type="ARBA" id="ARBA00011900"/>
    </source>
</evidence>
<keyword evidence="4" id="KW-0949">S-adenosyl-L-methionine</keyword>
<keyword evidence="7" id="KW-1185">Reference proteome</keyword>
<dbReference type="PROSITE" id="PS00092">
    <property type="entry name" value="N6_MTASE"/>
    <property type="match status" value="1"/>
</dbReference>
<evidence type="ECO:0000256" key="5">
    <source>
        <dbReference type="ARBA" id="ARBA00047942"/>
    </source>
</evidence>
<keyword evidence="3" id="KW-0808">Transferase</keyword>
<accession>A0ABU9UCP7</accession>
<dbReference type="Proteomes" id="UP001466331">
    <property type="component" value="Unassembled WGS sequence"/>
</dbReference>
<name>A0ABU9UCP7_9SPIR</name>
<dbReference type="RefSeq" id="WP_420069884.1">
    <property type="nucleotide sequence ID" value="NZ_JBCHKQ010000003.1"/>
</dbReference>
<dbReference type="SUPFAM" id="SSF53335">
    <property type="entry name" value="S-adenosyl-L-methionine-dependent methyltransferases"/>
    <property type="match status" value="1"/>
</dbReference>
<comment type="caution">
    <text evidence="6">The sequence shown here is derived from an EMBL/GenBank/DDBJ whole genome shotgun (WGS) entry which is preliminary data.</text>
</comment>
<protein>
    <recommendedName>
        <fullName evidence="1">site-specific DNA-methyltransferase (adenine-specific)</fullName>
        <ecNumber evidence="1">2.1.1.72</ecNumber>
    </recommendedName>
</protein>
<evidence type="ECO:0000256" key="3">
    <source>
        <dbReference type="ARBA" id="ARBA00022679"/>
    </source>
</evidence>
<dbReference type="GO" id="GO:0032259">
    <property type="term" value="P:methylation"/>
    <property type="evidence" value="ECO:0007669"/>
    <property type="project" value="UniProtKB-KW"/>
</dbReference>
<comment type="catalytic activity">
    <reaction evidence="5">
        <text>a 2'-deoxyadenosine in DNA + S-adenosyl-L-methionine = an N(6)-methyl-2'-deoxyadenosine in DNA + S-adenosyl-L-homocysteine + H(+)</text>
        <dbReference type="Rhea" id="RHEA:15197"/>
        <dbReference type="Rhea" id="RHEA-COMP:12418"/>
        <dbReference type="Rhea" id="RHEA-COMP:12419"/>
        <dbReference type="ChEBI" id="CHEBI:15378"/>
        <dbReference type="ChEBI" id="CHEBI:57856"/>
        <dbReference type="ChEBI" id="CHEBI:59789"/>
        <dbReference type="ChEBI" id="CHEBI:90615"/>
        <dbReference type="ChEBI" id="CHEBI:90616"/>
        <dbReference type="EC" id="2.1.1.72"/>
    </reaction>
</comment>
<dbReference type="InterPro" id="IPR029063">
    <property type="entry name" value="SAM-dependent_MTases_sf"/>
</dbReference>
<dbReference type="GO" id="GO:0008168">
    <property type="term" value="F:methyltransferase activity"/>
    <property type="evidence" value="ECO:0007669"/>
    <property type="project" value="UniProtKB-KW"/>
</dbReference>
<evidence type="ECO:0000256" key="2">
    <source>
        <dbReference type="ARBA" id="ARBA00022603"/>
    </source>
</evidence>
<dbReference type="EMBL" id="JBCHKQ010000003">
    <property type="protein sequence ID" value="MEM5948438.1"/>
    <property type="molecule type" value="Genomic_DNA"/>
</dbReference>
<dbReference type="InterPro" id="IPR002052">
    <property type="entry name" value="DNA_methylase_N6_adenine_CS"/>
</dbReference>
<proteinExistence type="predicted"/>
<dbReference type="Gene3D" id="3.40.50.150">
    <property type="entry name" value="Vaccinia Virus protein VP39"/>
    <property type="match status" value="2"/>
</dbReference>
<evidence type="ECO:0000256" key="4">
    <source>
        <dbReference type="ARBA" id="ARBA00022691"/>
    </source>
</evidence>
<evidence type="ECO:0000313" key="7">
    <source>
        <dbReference type="Proteomes" id="UP001466331"/>
    </source>
</evidence>
<sequence>MKTLPSTFLTGIKNEPYLNTQLIAYIGNKRSLLPFLAKIISHYARETDAHSFIDFFAGTGAVSRLAKKMGFVVHANDWEFYSYLANKAYLEINTRELPYLFAEKGGVKNAIDTINHIAEKKTPAEPYISRHYAPASMEADYRTERMFYTPRNARFIDTAREIIEEWYPGWTLSEEQKKEKSLLISLLNYQAAKHANTSGVFKAFHKGFGGHGKDALSRILAPIKLPYPVLADSPYPAYTYCQDAEKLAEKISADICYIDPPYTIHQYGSNYFMLNTIAKWDKPEVPEEKKEDGTLKVRAGIREDWKETRSDYCSRKKAEEAMERLIEKTEARTILISYNTDGIIHYKKMLDILGRHGKTEIHLTPYVKYRGGKQSINRKTHTTEYICVLRKGRKSISTPDAIEKYILMREIRELLSAGYNPQLIGRFFDTQEDKVTLHPSLPPIRTKSFHLFLEEPDDLSCLSIKQLKTIKSNLQICICQDREEELYHIIDILKKETKKTEITKYTRRAAWLLKKFAFKKYKTQFKNAVKHIENLIKTKPDKFSKLSIMLKEIKITAEKRFKG</sequence>